<dbReference type="OMA" id="HIDAAPC"/>
<evidence type="ECO:0000313" key="2">
    <source>
        <dbReference type="Proteomes" id="UP000008022"/>
    </source>
</evidence>
<dbReference type="HOGENOM" id="CLU_2613070_0_0_1"/>
<reference evidence="1" key="2">
    <citation type="submission" date="2015-06" db="UniProtKB">
        <authorList>
            <consortium name="EnsemblPlants"/>
        </authorList>
    </citation>
    <scope>IDENTIFICATION</scope>
</reference>
<sequence length="93" mass="9615">MAPLPIVHIDAAPCSRQPHRHRALAPLPTPTSPSAAGAAAATCVSPLKLLRSRCRLPCRLPKAPNPPNTSASGEWWATAGNKGEATGCRMASA</sequence>
<keyword evidence="2" id="KW-1185">Reference proteome</keyword>
<dbReference type="AlphaFoldDB" id="A0A0E0PJN9"/>
<proteinExistence type="predicted"/>
<reference evidence="2" key="1">
    <citation type="submission" date="2013-06" db="EMBL/GenBank/DDBJ databases">
        <authorList>
            <person name="Zhao Q."/>
        </authorList>
    </citation>
    <scope>NUCLEOTIDE SEQUENCE</scope>
    <source>
        <strain evidence="2">cv. W1943</strain>
    </source>
</reference>
<protein>
    <submittedName>
        <fullName evidence="1">Uncharacterized protein</fullName>
    </submittedName>
</protein>
<dbReference type="Gramene" id="ORUFI05G09870.1">
    <property type="protein sequence ID" value="ORUFI05G09870.1"/>
    <property type="gene ID" value="ORUFI05G09870"/>
</dbReference>
<accession>A0A0E0PJN9</accession>
<evidence type="ECO:0000313" key="1">
    <source>
        <dbReference type="EnsemblPlants" id="ORUFI05G09870.1"/>
    </source>
</evidence>
<name>A0A0E0PJN9_ORYRU</name>
<dbReference type="EnsemblPlants" id="ORUFI05G09870.1">
    <property type="protein sequence ID" value="ORUFI05G09870.1"/>
    <property type="gene ID" value="ORUFI05G09870"/>
</dbReference>
<organism evidence="1 2">
    <name type="scientific">Oryza rufipogon</name>
    <name type="common">Brownbeard rice</name>
    <name type="synonym">Asian wild rice</name>
    <dbReference type="NCBI Taxonomy" id="4529"/>
    <lineage>
        <taxon>Eukaryota</taxon>
        <taxon>Viridiplantae</taxon>
        <taxon>Streptophyta</taxon>
        <taxon>Embryophyta</taxon>
        <taxon>Tracheophyta</taxon>
        <taxon>Spermatophyta</taxon>
        <taxon>Magnoliopsida</taxon>
        <taxon>Liliopsida</taxon>
        <taxon>Poales</taxon>
        <taxon>Poaceae</taxon>
        <taxon>BOP clade</taxon>
        <taxon>Oryzoideae</taxon>
        <taxon>Oryzeae</taxon>
        <taxon>Oryzinae</taxon>
        <taxon>Oryza</taxon>
    </lineage>
</organism>
<dbReference type="Proteomes" id="UP000008022">
    <property type="component" value="Unassembled WGS sequence"/>
</dbReference>